<dbReference type="EC" id="3.5.2.9" evidence="5"/>
<keyword evidence="2 5" id="KW-0378">Hydrolase</keyword>
<evidence type="ECO:0000313" key="5">
    <source>
        <dbReference type="EMBL" id="NNM73659.1"/>
    </source>
</evidence>
<evidence type="ECO:0000256" key="2">
    <source>
        <dbReference type="ARBA" id="ARBA00022801"/>
    </source>
</evidence>
<dbReference type="Pfam" id="PF02682">
    <property type="entry name" value="CT_C_D"/>
    <property type="match status" value="1"/>
</dbReference>
<keyword evidence="6" id="KW-1185">Reference proteome</keyword>
<organism evidence="5 6">
    <name type="scientific">Enterovirga aerilata</name>
    <dbReference type="NCBI Taxonomy" id="2730920"/>
    <lineage>
        <taxon>Bacteria</taxon>
        <taxon>Pseudomonadati</taxon>
        <taxon>Pseudomonadota</taxon>
        <taxon>Alphaproteobacteria</taxon>
        <taxon>Hyphomicrobiales</taxon>
        <taxon>Methylobacteriaceae</taxon>
        <taxon>Enterovirga</taxon>
    </lineage>
</organism>
<dbReference type="InterPro" id="IPR003833">
    <property type="entry name" value="CT_C_D"/>
</dbReference>
<dbReference type="AlphaFoldDB" id="A0A849IB71"/>
<accession>A0A849IB71</accession>
<dbReference type="EMBL" id="JABEPP010000004">
    <property type="protein sequence ID" value="NNM73659.1"/>
    <property type="molecule type" value="Genomic_DNA"/>
</dbReference>
<dbReference type="GO" id="GO:0017168">
    <property type="term" value="F:5-oxoprolinase (ATP-hydrolyzing) activity"/>
    <property type="evidence" value="ECO:0007669"/>
    <property type="project" value="UniProtKB-EC"/>
</dbReference>
<dbReference type="RefSeq" id="WP_171219157.1">
    <property type="nucleotide sequence ID" value="NZ_JABEPP010000004.1"/>
</dbReference>
<dbReference type="GO" id="GO:0005524">
    <property type="term" value="F:ATP binding"/>
    <property type="evidence" value="ECO:0007669"/>
    <property type="project" value="UniProtKB-KW"/>
</dbReference>
<protein>
    <submittedName>
        <fullName evidence="5">5-oxoprolinase subunit PxpB</fullName>
        <ecNumber evidence="5">3.5.2.9</ecNumber>
    </submittedName>
</protein>
<keyword evidence="1" id="KW-0547">Nucleotide-binding</keyword>
<dbReference type="Gene3D" id="3.30.1360.40">
    <property type="match status" value="1"/>
</dbReference>
<dbReference type="InterPro" id="IPR029000">
    <property type="entry name" value="Cyclophilin-like_dom_sf"/>
</dbReference>
<gene>
    <name evidence="5" type="primary">pxpB</name>
    <name evidence="5" type="ORF">HJG44_14820</name>
</gene>
<evidence type="ECO:0000256" key="1">
    <source>
        <dbReference type="ARBA" id="ARBA00022741"/>
    </source>
</evidence>
<dbReference type="NCBIfam" id="TIGR00370">
    <property type="entry name" value="5-oxoprolinase subunit PxpB"/>
    <property type="match status" value="1"/>
</dbReference>
<evidence type="ECO:0000259" key="4">
    <source>
        <dbReference type="SMART" id="SM00796"/>
    </source>
</evidence>
<dbReference type="Gene3D" id="2.40.100.10">
    <property type="entry name" value="Cyclophilin-like"/>
    <property type="match status" value="1"/>
</dbReference>
<dbReference type="SUPFAM" id="SSF160467">
    <property type="entry name" value="PH0987 N-terminal domain-like"/>
    <property type="match status" value="1"/>
</dbReference>
<evidence type="ECO:0000256" key="3">
    <source>
        <dbReference type="ARBA" id="ARBA00022840"/>
    </source>
</evidence>
<feature type="domain" description="Carboxyltransferase" evidence="4">
    <location>
        <begin position="7"/>
        <end position="205"/>
    </location>
</feature>
<name>A0A849IB71_9HYPH</name>
<keyword evidence="3" id="KW-0067">ATP-binding</keyword>
<reference evidence="5 6" key="1">
    <citation type="submission" date="2020-04" db="EMBL/GenBank/DDBJ databases">
        <title>Enterovirga sp. isolate from soil.</title>
        <authorList>
            <person name="Chea S."/>
            <person name="Kim D.-U."/>
        </authorList>
    </citation>
    <scope>NUCLEOTIDE SEQUENCE [LARGE SCALE GENOMIC DNA]</scope>
    <source>
        <strain evidence="5 6">DB1703</strain>
    </source>
</reference>
<dbReference type="InterPro" id="IPR010016">
    <property type="entry name" value="PxpB"/>
</dbReference>
<dbReference type="SMART" id="SM00796">
    <property type="entry name" value="AHS1"/>
    <property type="match status" value="1"/>
</dbReference>
<sequence length="239" mass="25344">MADAPEPRILPCGDAAVAVEFGDAIDPALNAHVLALDAVLAGRPWLVETVPTYRSLLVHYDPTAIGFAELAEALVEASRTAGTAPASGATWTIPVAYGGEHGIDLEATAAVHGITPDELVRRHSAPTYRVYMIGFLPGFAYLGGLDPTIATPRRTTPRLRTPPGTISIGGVQALVASIEAPSGWHLLGRTPVRNFMPGRDPVFLLRPGDRVRFRRIDPETFSELDRAAAAGEIVAEPAT</sequence>
<dbReference type="SUPFAM" id="SSF50891">
    <property type="entry name" value="Cyclophilin-like"/>
    <property type="match status" value="1"/>
</dbReference>
<dbReference type="Proteomes" id="UP000564885">
    <property type="component" value="Unassembled WGS sequence"/>
</dbReference>
<proteinExistence type="predicted"/>
<dbReference type="PANTHER" id="PTHR34698">
    <property type="entry name" value="5-OXOPROLINASE SUBUNIT B"/>
    <property type="match status" value="1"/>
</dbReference>
<dbReference type="PANTHER" id="PTHR34698:SF2">
    <property type="entry name" value="5-OXOPROLINASE SUBUNIT B"/>
    <property type="match status" value="1"/>
</dbReference>
<comment type="caution">
    <text evidence="5">The sequence shown here is derived from an EMBL/GenBank/DDBJ whole genome shotgun (WGS) entry which is preliminary data.</text>
</comment>
<evidence type="ECO:0000313" key="6">
    <source>
        <dbReference type="Proteomes" id="UP000564885"/>
    </source>
</evidence>